<name>A0AAV5UKS2_9BILA</name>
<keyword evidence="8" id="KW-1185">Reference proteome</keyword>
<evidence type="ECO:0000256" key="1">
    <source>
        <dbReference type="ARBA" id="ARBA00022723"/>
    </source>
</evidence>
<gene>
    <name evidence="7" type="ORF">PENTCL1PPCAC_29859</name>
</gene>
<organism evidence="7 8">
    <name type="scientific">Pristionchus entomophagus</name>
    <dbReference type="NCBI Taxonomy" id="358040"/>
    <lineage>
        <taxon>Eukaryota</taxon>
        <taxon>Metazoa</taxon>
        <taxon>Ecdysozoa</taxon>
        <taxon>Nematoda</taxon>
        <taxon>Chromadorea</taxon>
        <taxon>Rhabditida</taxon>
        <taxon>Rhabditina</taxon>
        <taxon>Diplogasteromorpha</taxon>
        <taxon>Diplogasteroidea</taxon>
        <taxon>Neodiplogasteridae</taxon>
        <taxon>Pristionchus</taxon>
    </lineage>
</organism>
<dbReference type="GO" id="GO:0043565">
    <property type="term" value="F:sequence-specific DNA binding"/>
    <property type="evidence" value="ECO:0007669"/>
    <property type="project" value="InterPro"/>
</dbReference>
<dbReference type="Gene3D" id="4.10.1040.10">
    <property type="entry name" value="DM DNA-binding domain"/>
    <property type="match status" value="1"/>
</dbReference>
<evidence type="ECO:0000313" key="8">
    <source>
        <dbReference type="Proteomes" id="UP001432027"/>
    </source>
</evidence>
<evidence type="ECO:0000256" key="3">
    <source>
        <dbReference type="ARBA" id="ARBA00023125"/>
    </source>
</evidence>
<keyword evidence="4 5" id="KW-0539">Nucleus</keyword>
<dbReference type="Pfam" id="PF00751">
    <property type="entry name" value="DM"/>
    <property type="match status" value="1"/>
</dbReference>
<dbReference type="InterPro" id="IPR036407">
    <property type="entry name" value="DM_DNA-bd_sf"/>
</dbReference>
<evidence type="ECO:0000259" key="6">
    <source>
        <dbReference type="PROSITE" id="PS50809"/>
    </source>
</evidence>
<dbReference type="EMBL" id="BTSX01000006">
    <property type="protein sequence ID" value="GMT07685.1"/>
    <property type="molecule type" value="Genomic_DNA"/>
</dbReference>
<dbReference type="GO" id="GO:0046872">
    <property type="term" value="F:metal ion binding"/>
    <property type="evidence" value="ECO:0007669"/>
    <property type="project" value="UniProtKB-KW"/>
</dbReference>
<sequence length="85" mass="10065">ALQCQLVNSRRDIINQIVQMSRKQKIETFLFQDRDCRYTCVRCRNHAILAFKKNHTPCPYSLCCCENCTLVTEKRRIDLELTLVN</sequence>
<keyword evidence="2 5" id="KW-0862">Zinc</keyword>
<comment type="caution">
    <text evidence="7">The sequence shown here is derived from an EMBL/GenBank/DDBJ whole genome shotgun (WGS) entry which is preliminary data.</text>
</comment>
<dbReference type="GO" id="GO:0005634">
    <property type="term" value="C:nucleus"/>
    <property type="evidence" value="ECO:0007669"/>
    <property type="project" value="UniProtKB-SubCell"/>
</dbReference>
<dbReference type="AlphaFoldDB" id="A0AAV5UKS2"/>
<evidence type="ECO:0000256" key="2">
    <source>
        <dbReference type="ARBA" id="ARBA00022833"/>
    </source>
</evidence>
<feature type="DNA-binding region" description="DM" evidence="5">
    <location>
        <begin position="40"/>
        <end position="85"/>
    </location>
</feature>
<evidence type="ECO:0000256" key="4">
    <source>
        <dbReference type="ARBA" id="ARBA00023242"/>
    </source>
</evidence>
<proteinExistence type="predicted"/>
<comment type="subcellular location">
    <subcellularLocation>
        <location evidence="5">Nucleus</location>
    </subcellularLocation>
</comment>
<feature type="non-terminal residue" evidence="7">
    <location>
        <position position="85"/>
    </location>
</feature>
<dbReference type="SMART" id="SM00301">
    <property type="entry name" value="DM"/>
    <property type="match status" value="1"/>
</dbReference>
<evidence type="ECO:0000256" key="5">
    <source>
        <dbReference type="PROSITE-ProRule" id="PRU00070"/>
    </source>
</evidence>
<dbReference type="PROSITE" id="PS50809">
    <property type="entry name" value="DM_2"/>
    <property type="match status" value="1"/>
</dbReference>
<protein>
    <recommendedName>
        <fullName evidence="6">DM domain-containing protein</fullName>
    </recommendedName>
</protein>
<keyword evidence="3 5" id="KW-0238">DNA-binding</keyword>
<keyword evidence="1 5" id="KW-0479">Metal-binding</keyword>
<dbReference type="InterPro" id="IPR001275">
    <property type="entry name" value="DM_DNA-bd"/>
</dbReference>
<feature type="domain" description="DM" evidence="6">
    <location>
        <begin position="40"/>
        <end position="85"/>
    </location>
</feature>
<feature type="non-terminal residue" evidence="7">
    <location>
        <position position="1"/>
    </location>
</feature>
<evidence type="ECO:0000313" key="7">
    <source>
        <dbReference type="EMBL" id="GMT07685.1"/>
    </source>
</evidence>
<reference evidence="7" key="1">
    <citation type="submission" date="2023-10" db="EMBL/GenBank/DDBJ databases">
        <title>Genome assembly of Pristionchus species.</title>
        <authorList>
            <person name="Yoshida K."/>
            <person name="Sommer R.J."/>
        </authorList>
    </citation>
    <scope>NUCLEOTIDE SEQUENCE</scope>
    <source>
        <strain evidence="7">RS0144</strain>
    </source>
</reference>
<dbReference type="SUPFAM" id="SSF82927">
    <property type="entry name" value="Cysteine-rich DNA binding domain, (DM domain)"/>
    <property type="match status" value="1"/>
</dbReference>
<dbReference type="GO" id="GO:0006355">
    <property type="term" value="P:regulation of DNA-templated transcription"/>
    <property type="evidence" value="ECO:0007669"/>
    <property type="project" value="InterPro"/>
</dbReference>
<accession>A0AAV5UKS2</accession>
<dbReference type="Proteomes" id="UP001432027">
    <property type="component" value="Unassembled WGS sequence"/>
</dbReference>